<keyword evidence="12" id="KW-0407">Ion channel</keyword>
<reference evidence="19" key="2">
    <citation type="submission" date="2025-04" db="UniProtKB">
        <authorList>
            <consortium name="RefSeq"/>
        </authorList>
    </citation>
    <scope>IDENTIFICATION</scope>
</reference>
<dbReference type="Pfam" id="PF10613">
    <property type="entry name" value="Lig_chan-Glu_bd"/>
    <property type="match status" value="1"/>
</dbReference>
<dbReference type="SUPFAM" id="SSF53850">
    <property type="entry name" value="Periplasmic binding protein-like II"/>
    <property type="match status" value="1"/>
</dbReference>
<keyword evidence="11" id="KW-1071">Ligand-gated ion channel</keyword>
<dbReference type="InterPro" id="IPR019594">
    <property type="entry name" value="Glu/Gly-bd"/>
</dbReference>
<feature type="domain" description="Ionotropic glutamate receptor L-glutamate and glycine-binding" evidence="16">
    <location>
        <begin position="225"/>
        <end position="330"/>
    </location>
</feature>
<dbReference type="PANTHER" id="PTHR42643:SF40">
    <property type="entry name" value="IONOTROPIC RECEPTOR 41A-RELATED"/>
    <property type="match status" value="1"/>
</dbReference>
<evidence type="ECO:0000256" key="3">
    <source>
        <dbReference type="ARBA" id="ARBA00022448"/>
    </source>
</evidence>
<feature type="transmembrane region" description="Helical" evidence="13">
    <location>
        <begin position="348"/>
        <end position="368"/>
    </location>
</feature>
<feature type="transmembrane region" description="Helical" evidence="13">
    <location>
        <begin position="604"/>
        <end position="625"/>
    </location>
</feature>
<dbReference type="OrthoDB" id="8182981at2759"/>
<evidence type="ECO:0000256" key="2">
    <source>
        <dbReference type="ARBA" id="ARBA00008685"/>
    </source>
</evidence>
<evidence type="ECO:0000313" key="18">
    <source>
        <dbReference type="Proteomes" id="UP000694920"/>
    </source>
</evidence>
<dbReference type="GeneID" id="107268287"/>
<dbReference type="Gene3D" id="3.40.190.10">
    <property type="entry name" value="Periplasmic binding protein-like II"/>
    <property type="match status" value="1"/>
</dbReference>
<evidence type="ECO:0000313" key="19">
    <source>
        <dbReference type="RefSeq" id="XP_015596403.1"/>
    </source>
</evidence>
<dbReference type="GO" id="GO:0015276">
    <property type="term" value="F:ligand-gated monoatomic ion channel activity"/>
    <property type="evidence" value="ECO:0007669"/>
    <property type="project" value="InterPro"/>
</dbReference>
<evidence type="ECO:0000313" key="17">
    <source>
        <dbReference type="EMBL" id="ARN17854.1"/>
    </source>
</evidence>
<keyword evidence="4" id="KW-1003">Cell membrane</keyword>
<feature type="domain" description="Ionotropic glutamate receptor C-terminal" evidence="15">
    <location>
        <begin position="346"/>
        <end position="612"/>
    </location>
</feature>
<dbReference type="KEGG" id="ccin:107268287"/>
<keyword evidence="14" id="KW-0732">Signal</keyword>
<dbReference type="RefSeq" id="XP_015596403.1">
    <property type="nucleotide sequence ID" value="XM_015740917.2"/>
</dbReference>
<dbReference type="InterPro" id="IPR001320">
    <property type="entry name" value="Iontro_rcpt_C"/>
</dbReference>
<accession>A0A1W6L1B5</accession>
<evidence type="ECO:0000256" key="11">
    <source>
        <dbReference type="ARBA" id="ARBA00023286"/>
    </source>
</evidence>
<keyword evidence="3" id="KW-0813">Transport</keyword>
<evidence type="ECO:0000256" key="12">
    <source>
        <dbReference type="ARBA" id="ARBA00023303"/>
    </source>
</evidence>
<feature type="signal peptide" evidence="14">
    <location>
        <begin position="1"/>
        <end position="26"/>
    </location>
</feature>
<keyword evidence="8 13" id="KW-0472">Membrane</keyword>
<dbReference type="EMBL" id="KX609447">
    <property type="protein sequence ID" value="ARN17854.1"/>
    <property type="molecule type" value="mRNA"/>
</dbReference>
<organism evidence="17">
    <name type="scientific">Cephus cinctus</name>
    <name type="common">Wheat stem sawfly</name>
    <dbReference type="NCBI Taxonomy" id="211228"/>
    <lineage>
        <taxon>Eukaryota</taxon>
        <taxon>Metazoa</taxon>
        <taxon>Ecdysozoa</taxon>
        <taxon>Arthropoda</taxon>
        <taxon>Hexapoda</taxon>
        <taxon>Insecta</taxon>
        <taxon>Pterygota</taxon>
        <taxon>Neoptera</taxon>
        <taxon>Endopterygota</taxon>
        <taxon>Hymenoptera</taxon>
        <taxon>Cephoidea</taxon>
        <taxon>Cephidae</taxon>
        <taxon>Cephus</taxon>
    </lineage>
</organism>
<evidence type="ECO:0000256" key="4">
    <source>
        <dbReference type="ARBA" id="ARBA00022475"/>
    </source>
</evidence>
<evidence type="ECO:0000256" key="5">
    <source>
        <dbReference type="ARBA" id="ARBA00022692"/>
    </source>
</evidence>
<evidence type="ECO:0000256" key="10">
    <source>
        <dbReference type="ARBA" id="ARBA00023180"/>
    </source>
</evidence>
<dbReference type="InterPro" id="IPR052192">
    <property type="entry name" value="Insect_Ionotropic_Sensory_Rcpt"/>
</dbReference>
<dbReference type="GO" id="GO:0050906">
    <property type="term" value="P:detection of stimulus involved in sensory perception"/>
    <property type="evidence" value="ECO:0007669"/>
    <property type="project" value="UniProtKB-ARBA"/>
</dbReference>
<sequence>MCHFKMGGMRMRLLILKFYVFVCCACFETQEICKMVDLIAQRFLNDTCLVVFSNNGCAFKSVIPALYFDPYDTLLENENMDSETYKTTYLTEILEIGCNGFVIQTKNPARQFVLLEETFVLVNNRGNRKLIFLPLLEKSSFKNLDSHSIVETRSANYVPNLIMVEPSVTKNIFNLKTHYFGGTSNQSKEIIVLDTYNITSGKFLLDANLFPDKIKDLQGKILRAAVFHYMPYVVLTGNDTQNNSQIDGTEWRMALQFAKFHNCTFERFVSDEESWGTIFDNRTGNGVLGALVEDRADIGFVALYTWYHESLYLDLTTAYIRTGVTCLVPPPHRLPLWRSPILPFSPELWAGVVTTLIICNVVSFLLHYGANYIFFEDNKIVSAIAALEVAGIFLQQGLIKNRKELSWRTMAFSMLAVSVLLCTAYSSSLASAMTVPRYDAPINSAEDMANRDLKWAATHDAWIFSILQTDDPELKIVLKNFRIVKFNEIIKRSAEMEWGFSIERLSSGHFAVQEYLQQKYVEKMHLMASDIYWENCVFMLRKSSAYTTWFSLRILQVLASGIPARWEDQVVAEYLDYGTQKAVSKETFVDQGPMKMTVAQVQGTFFILFLGLLLALCVFVGEITLKRSVQI</sequence>
<comment type="subcellular location">
    <subcellularLocation>
        <location evidence="1">Cell membrane</location>
        <topology evidence="1">Multi-pass membrane protein</topology>
    </subcellularLocation>
</comment>
<evidence type="ECO:0000256" key="6">
    <source>
        <dbReference type="ARBA" id="ARBA00022989"/>
    </source>
</evidence>
<evidence type="ECO:0000256" key="8">
    <source>
        <dbReference type="ARBA" id="ARBA00023136"/>
    </source>
</evidence>
<reference evidence="17" key="1">
    <citation type="submission" date="2016-07" db="EMBL/GenBank/DDBJ databases">
        <title>Olfactory-related genes from the wheat stem sawfly, an agronomic pest and primitive hymenopteran.</title>
        <authorList>
            <person name="Gress J.C."/>
            <person name="Carey C.C."/>
            <person name="Dykgreve T.A."/>
            <person name="Walden K.O."/>
            <person name="Robertson H.M."/>
            <person name="Mazurie A."/>
            <person name="Wanner K.W."/>
        </authorList>
    </citation>
    <scope>NUCLEOTIDE SEQUENCE</scope>
</reference>
<evidence type="ECO:0000256" key="14">
    <source>
        <dbReference type="SAM" id="SignalP"/>
    </source>
</evidence>
<dbReference type="AlphaFoldDB" id="A0A1W6L1B5"/>
<proteinExistence type="evidence at transcript level"/>
<evidence type="ECO:0000259" key="15">
    <source>
        <dbReference type="Pfam" id="PF00060"/>
    </source>
</evidence>
<evidence type="ECO:0000256" key="1">
    <source>
        <dbReference type="ARBA" id="ARBA00004651"/>
    </source>
</evidence>
<keyword evidence="18" id="KW-1185">Reference proteome</keyword>
<dbReference type="Pfam" id="PF00060">
    <property type="entry name" value="Lig_chan"/>
    <property type="match status" value="1"/>
</dbReference>
<feature type="transmembrane region" description="Helical" evidence="13">
    <location>
        <begin position="405"/>
        <end position="425"/>
    </location>
</feature>
<keyword evidence="10" id="KW-0325">Glycoprotein</keyword>
<name>A0A1W6L1B5_CEPCN</name>
<dbReference type="Gene3D" id="1.10.287.70">
    <property type="match status" value="1"/>
</dbReference>
<keyword evidence="9 17" id="KW-0675">Receptor</keyword>
<evidence type="ECO:0000259" key="16">
    <source>
        <dbReference type="Pfam" id="PF10613"/>
    </source>
</evidence>
<keyword evidence="7" id="KW-0406">Ion transport</keyword>
<keyword evidence="5 13" id="KW-0812">Transmembrane</keyword>
<keyword evidence="6 13" id="KW-1133">Transmembrane helix</keyword>
<evidence type="ECO:0000256" key="7">
    <source>
        <dbReference type="ARBA" id="ARBA00023065"/>
    </source>
</evidence>
<protein>
    <submittedName>
        <fullName evidence="19">Glutamate receptor ionotropic, delta-1 isoform X1</fullName>
    </submittedName>
    <submittedName>
        <fullName evidence="17">Ionotropic receptor 8</fullName>
    </submittedName>
</protein>
<comment type="similarity">
    <text evidence="2">Belongs to the glutamate-gated ion channel (TC 1.A.10.1) family.</text>
</comment>
<evidence type="ECO:0000256" key="13">
    <source>
        <dbReference type="SAM" id="Phobius"/>
    </source>
</evidence>
<evidence type="ECO:0000256" key="9">
    <source>
        <dbReference type="ARBA" id="ARBA00023170"/>
    </source>
</evidence>
<dbReference type="PANTHER" id="PTHR42643">
    <property type="entry name" value="IONOTROPIC RECEPTOR 20A-RELATED"/>
    <property type="match status" value="1"/>
</dbReference>
<dbReference type="GO" id="GO:0005886">
    <property type="term" value="C:plasma membrane"/>
    <property type="evidence" value="ECO:0007669"/>
    <property type="project" value="UniProtKB-SubCell"/>
</dbReference>
<feature type="chain" id="PRO_5044567056" evidence="14">
    <location>
        <begin position="27"/>
        <end position="631"/>
    </location>
</feature>
<gene>
    <name evidence="17" type="primary">IR8</name>
    <name evidence="19" type="synonym">LOC107268287</name>
</gene>
<feature type="transmembrane region" description="Helical" evidence="13">
    <location>
        <begin position="380"/>
        <end position="399"/>
    </location>
</feature>
<dbReference type="Proteomes" id="UP000694920">
    <property type="component" value="Unplaced"/>
</dbReference>